<dbReference type="Gene3D" id="2.40.10.10">
    <property type="entry name" value="Trypsin-like serine proteases"/>
    <property type="match status" value="2"/>
</dbReference>
<evidence type="ECO:0000313" key="7">
    <source>
        <dbReference type="EMBL" id="MCL1127655.1"/>
    </source>
</evidence>
<comment type="caution">
    <text evidence="7">The sequence shown here is derived from an EMBL/GenBank/DDBJ whole genome shotgun (WGS) entry which is preliminary data.</text>
</comment>
<reference evidence="7 8" key="1">
    <citation type="submission" date="2022-01" db="EMBL/GenBank/DDBJ databases">
        <title>Whole genome-based taxonomy of the Shewanellaceae.</title>
        <authorList>
            <person name="Martin-Rodriguez A.J."/>
        </authorList>
    </citation>
    <scope>NUCLEOTIDE SEQUENCE [LARGE SCALE GENOMIC DNA]</scope>
    <source>
        <strain evidence="7 8">DSM 17177</strain>
    </source>
</reference>
<evidence type="ECO:0000256" key="4">
    <source>
        <dbReference type="ARBA" id="ARBA00022801"/>
    </source>
</evidence>
<dbReference type="Proteomes" id="UP001203423">
    <property type="component" value="Unassembled WGS sequence"/>
</dbReference>
<accession>A0ABT0LJ13</accession>
<dbReference type="PROSITE" id="PS00134">
    <property type="entry name" value="TRYPSIN_HIS"/>
    <property type="match status" value="1"/>
</dbReference>
<evidence type="ECO:0000256" key="5">
    <source>
        <dbReference type="ARBA" id="ARBA00022825"/>
    </source>
</evidence>
<comment type="similarity">
    <text evidence="1 6">Belongs to the peptidase S1B family.</text>
</comment>
<organism evidence="7 8">
    <name type="scientific">Shewanella surugensis</name>
    <dbReference type="NCBI Taxonomy" id="212020"/>
    <lineage>
        <taxon>Bacteria</taxon>
        <taxon>Pseudomonadati</taxon>
        <taxon>Pseudomonadota</taxon>
        <taxon>Gammaproteobacteria</taxon>
        <taxon>Alteromonadales</taxon>
        <taxon>Shewanellaceae</taxon>
        <taxon>Shewanella</taxon>
    </lineage>
</organism>
<dbReference type="InterPro" id="IPR008256">
    <property type="entry name" value="Peptidase_S1B"/>
</dbReference>
<dbReference type="PANTHER" id="PTHR15462:SF8">
    <property type="entry name" value="SERINE PROTEASE"/>
    <property type="match status" value="1"/>
</dbReference>
<dbReference type="EC" id="3.4.21.-" evidence="6"/>
<keyword evidence="8" id="KW-1185">Reference proteome</keyword>
<dbReference type="GO" id="GO:0016787">
    <property type="term" value="F:hydrolase activity"/>
    <property type="evidence" value="ECO:0007669"/>
    <property type="project" value="UniProtKB-KW"/>
</dbReference>
<evidence type="ECO:0000256" key="3">
    <source>
        <dbReference type="ARBA" id="ARBA00022729"/>
    </source>
</evidence>
<dbReference type="Pfam" id="PF13365">
    <property type="entry name" value="Trypsin_2"/>
    <property type="match status" value="1"/>
</dbReference>
<name>A0ABT0LJ13_9GAMM</name>
<gene>
    <name evidence="7" type="ORF">L2764_25080</name>
</gene>
<keyword evidence="5 6" id="KW-0720">Serine protease</keyword>
<dbReference type="PANTHER" id="PTHR15462">
    <property type="entry name" value="SERINE PROTEASE"/>
    <property type="match status" value="1"/>
</dbReference>
<feature type="signal peptide" evidence="6">
    <location>
        <begin position="1"/>
        <end position="31"/>
    </location>
</feature>
<keyword evidence="2 6" id="KW-0645">Protease</keyword>
<dbReference type="InterPro" id="IPR018114">
    <property type="entry name" value="TRYPSIN_HIS"/>
</dbReference>
<sequence length="348" mass="39010">MNYRVKVTRCRFYTILFCLSFLLLSTRLMSASQEITLLEQSNFFPLNDAAHFIHNMEIKNRKTISQTYIQSDYSDEELAKALSGIAVSVNGEQFHSKITIASMKHFKQIIPLQNRNVPADIMSNALTEYGVNTAYNPNTEQTIKPQIVIGIDDRKQITNTVNRSPYWHIGKLDIGCTGTLIGDNHVLTAGHCISDGNGNWYSNLDFAVAQNGNYKPWNKCSWKMAITTEAWYNNGNSNFDYGLIVLDCIANGGWLGFGPFIAGEHSITGYASEKSYATMWTDSGPVMSTNHRLCYQMDTSNGVSGSAIIDRDNYIRGVHTTGSPNNNCGTRITSEVYSTLHHWMETYP</sequence>
<keyword evidence="3 6" id="KW-0732">Signal</keyword>
<dbReference type="InterPro" id="IPR050966">
    <property type="entry name" value="Glutamyl_endopeptidase"/>
</dbReference>
<dbReference type="InterPro" id="IPR009003">
    <property type="entry name" value="Peptidase_S1_PA"/>
</dbReference>
<dbReference type="RefSeq" id="WP_248943092.1">
    <property type="nucleotide sequence ID" value="NZ_JAKIKS010000188.1"/>
</dbReference>
<keyword evidence="4 6" id="KW-0378">Hydrolase</keyword>
<evidence type="ECO:0000313" key="8">
    <source>
        <dbReference type="Proteomes" id="UP001203423"/>
    </source>
</evidence>
<dbReference type="EMBL" id="JAKIKS010000188">
    <property type="protein sequence ID" value="MCL1127655.1"/>
    <property type="molecule type" value="Genomic_DNA"/>
</dbReference>
<evidence type="ECO:0000256" key="6">
    <source>
        <dbReference type="RuleBase" id="RU004296"/>
    </source>
</evidence>
<dbReference type="InterPro" id="IPR043504">
    <property type="entry name" value="Peptidase_S1_PA_chymotrypsin"/>
</dbReference>
<evidence type="ECO:0000256" key="2">
    <source>
        <dbReference type="ARBA" id="ARBA00022670"/>
    </source>
</evidence>
<feature type="chain" id="PRO_5044983254" description="Serine protease" evidence="6">
    <location>
        <begin position="32"/>
        <end position="348"/>
    </location>
</feature>
<dbReference type="PRINTS" id="PR00839">
    <property type="entry name" value="V8PROTEASE"/>
</dbReference>
<protein>
    <recommendedName>
        <fullName evidence="6">Serine protease</fullName>
        <ecNumber evidence="6">3.4.21.-</ecNumber>
    </recommendedName>
</protein>
<dbReference type="SUPFAM" id="SSF50494">
    <property type="entry name" value="Trypsin-like serine proteases"/>
    <property type="match status" value="1"/>
</dbReference>
<proteinExistence type="inferred from homology"/>
<evidence type="ECO:0000256" key="1">
    <source>
        <dbReference type="ARBA" id="ARBA00008764"/>
    </source>
</evidence>